<evidence type="ECO:0000256" key="5">
    <source>
        <dbReference type="ARBA" id="ARBA00023098"/>
    </source>
</evidence>
<feature type="short sequence motif" description="DGA/G" evidence="6">
    <location>
        <begin position="780"/>
        <end position="782"/>
    </location>
</feature>
<protein>
    <recommendedName>
        <fullName evidence="7">Patatin</fullName>
        <ecNumber evidence="7">3.1.1.-</ecNumber>
    </recommendedName>
</protein>
<dbReference type="EMBL" id="SZYD01000011">
    <property type="protein sequence ID" value="KAD4888129.1"/>
    <property type="molecule type" value="Genomic_DNA"/>
</dbReference>
<dbReference type="AlphaFoldDB" id="A0A5N6NHI7"/>
<dbReference type="InterPro" id="IPR012337">
    <property type="entry name" value="RNaseH-like_sf"/>
</dbReference>
<evidence type="ECO:0000256" key="2">
    <source>
        <dbReference type="ARBA" id="ARBA00022801"/>
    </source>
</evidence>
<feature type="active site" description="Nucleophile" evidence="6">
    <location>
        <position position="636"/>
    </location>
</feature>
<comment type="function">
    <text evidence="7">Lipolytic acyl hydrolase (LAH).</text>
</comment>
<evidence type="ECO:0000256" key="3">
    <source>
        <dbReference type="ARBA" id="ARBA00022821"/>
    </source>
</evidence>
<dbReference type="CDD" id="cd07214">
    <property type="entry name" value="Pat17_isozyme_like"/>
    <property type="match status" value="1"/>
</dbReference>
<dbReference type="Pfam" id="PF24626">
    <property type="entry name" value="SH3_Tf2-1"/>
    <property type="match status" value="1"/>
</dbReference>
<dbReference type="OrthoDB" id="630895at2759"/>
<dbReference type="FunFam" id="3.40.1090.10:FF:000005">
    <property type="entry name" value="Patatin"/>
    <property type="match status" value="1"/>
</dbReference>
<keyword evidence="5 6" id="KW-0443">Lipid metabolism</keyword>
<evidence type="ECO:0000256" key="1">
    <source>
        <dbReference type="ARBA" id="ARBA00010240"/>
    </source>
</evidence>
<keyword evidence="2 6" id="KW-0378">Hydrolase</keyword>
<evidence type="ECO:0000259" key="8">
    <source>
        <dbReference type="PROSITE" id="PS50994"/>
    </source>
</evidence>
<dbReference type="PANTHER" id="PTHR32176">
    <property type="entry name" value="XYLOSE ISOMERASE"/>
    <property type="match status" value="1"/>
</dbReference>
<dbReference type="PROSITE" id="PS50994">
    <property type="entry name" value="INTEGRASE"/>
    <property type="match status" value="1"/>
</dbReference>
<dbReference type="Pfam" id="PF17921">
    <property type="entry name" value="Integrase_H2C2"/>
    <property type="match status" value="1"/>
</dbReference>
<accession>A0A5N6NHI7</accession>
<dbReference type="InterPro" id="IPR036397">
    <property type="entry name" value="RNaseH_sf"/>
</dbReference>
<dbReference type="GO" id="GO:0006952">
    <property type="term" value="P:defense response"/>
    <property type="evidence" value="ECO:0007669"/>
    <property type="project" value="UniProtKB-KW"/>
</dbReference>
<keyword evidence="11" id="KW-1185">Reference proteome</keyword>
<evidence type="ECO:0000256" key="7">
    <source>
        <dbReference type="RuleBase" id="RU361262"/>
    </source>
</evidence>
<dbReference type="PANTHER" id="PTHR32176:SF92">
    <property type="entry name" value="XYLOSE ISOMERASE"/>
    <property type="match status" value="1"/>
</dbReference>
<dbReference type="GO" id="GO:0015074">
    <property type="term" value="P:DNA integration"/>
    <property type="evidence" value="ECO:0007669"/>
    <property type="project" value="InterPro"/>
</dbReference>
<proteinExistence type="inferred from homology"/>
<comment type="domain">
    <text evidence="7">The nitrogen atoms of the two glycine residues in the GGXR motif define the oxyanion hole, and stabilize the oxyanion that forms during the nucleophilic attack by the catalytic serine during substrate cleavage.</text>
</comment>
<dbReference type="InterPro" id="IPR002641">
    <property type="entry name" value="PNPLA_dom"/>
</dbReference>
<dbReference type="EC" id="3.1.1.-" evidence="7"/>
<dbReference type="SUPFAM" id="SSF53098">
    <property type="entry name" value="Ribonuclease H-like"/>
    <property type="match status" value="1"/>
</dbReference>
<dbReference type="GO" id="GO:0004620">
    <property type="term" value="F:phospholipase activity"/>
    <property type="evidence" value="ECO:0007669"/>
    <property type="project" value="TreeGrafter"/>
</dbReference>
<keyword evidence="3" id="KW-0611">Plant defense</keyword>
<dbReference type="Gene3D" id="3.30.420.10">
    <property type="entry name" value="Ribonuclease H-like superfamily/Ribonuclease H"/>
    <property type="match status" value="1"/>
</dbReference>
<comment type="similarity">
    <text evidence="1 7">Belongs to the patatin family.</text>
</comment>
<sequence>MLNMRQRRCVELLNDYDCEIRYHPGKANVVADALSRKERVKPLRVKALGMTIQTSLIPQIKEAQQQALQATNYSAEGLRGLDKKLDTKDDGLLYFKDRMWVPLFGNSRTIILDEAHKSRYSIHPGADKMYKDLKDFYWWPGMKKHIAEYDQISMDFITKLPRTSRNHDSIWVIVDRLTKSAHFLPIREDYSMDRLAKLYVNEIVSRHGVSISIISDRDSRFMSRFWQTLQNALGTQISMSTAYHPQTDGQTERTNQTLEDMLRSCVIDFGGSWDIHLPLVEFSYNNSYHTSIQCAPFEALYGRKCRSPICWSEVGENQIIGPEFIQETTDKIALIQEIIKAARDRQKSYADNRRRPLEFQVDDRVMLKVSPWKGIFRFGKRGKLSPRFVVPFKILERIGPVAYRLELPLELSNIHDVFHVSNLKKCLTDESLIVPLEEIHIDEKLQFSEEPVEIDSKREMMNVSENLHKTESWIARNRKNEEKSLSVGRLDPSWYAMEGFRILRDFMQVSFYNFFSLLLQFQAKNQLLPPSKHPSEAAKLHGFHPGTCFQVLIIVLTVEIRQIRSSSMTTQNTATPRASLPPPKNGNLITILSIDGGGVRGIIPGVILQYLESELQALDGPDARLADYFDVISGTSTGGLIAVMLTAPGADNRPLYAAKDIVQFYKDNSPKIFPQIGGPFAGFIKLLKTLVGPKYNGKYLKTLVTDLLGSTKLSQTLTNVVIPTFDIKDMQPVIFSSFQVAREPSLDAQLSDICIGTSAAPTYLPAHYFQNGDREFNLIDGGIAANNPSLVAIGEVTRQVLKSDPNFPAITPLDYGRYLFISIGTGTQKQTPKFDAKMAAKWGVIGWLTNQGSAPLIDAFTQASADLVVMHNNVVFEALNSVDSYIRIQDDALTGDLASTDISTKENLDGLEKVGGVLLDNPLSRVNTDTGVVEPVPDGGTNREALKRYNNLQLLDLNEEPPVEYSYGTIDLNAEPNADVGFDSQASYAQQNDYGFVYDDSKQVTRRRLMKKSRRIQTLTGKPKR</sequence>
<evidence type="ECO:0000259" key="9">
    <source>
        <dbReference type="PROSITE" id="PS51635"/>
    </source>
</evidence>
<dbReference type="SUPFAM" id="SSF52151">
    <property type="entry name" value="FabD/lysophospholipase-like"/>
    <property type="match status" value="1"/>
</dbReference>
<feature type="short sequence motif" description="GXSXG" evidence="6">
    <location>
        <begin position="634"/>
        <end position="638"/>
    </location>
</feature>
<name>A0A5N6NHI7_9ASTR</name>
<dbReference type="InterPro" id="IPR001584">
    <property type="entry name" value="Integrase_cat-core"/>
</dbReference>
<evidence type="ECO:0000256" key="4">
    <source>
        <dbReference type="ARBA" id="ARBA00022963"/>
    </source>
</evidence>
<gene>
    <name evidence="10" type="ORF">E3N88_20202</name>
</gene>
<evidence type="ECO:0000313" key="10">
    <source>
        <dbReference type="EMBL" id="KAD4888129.1"/>
    </source>
</evidence>
<evidence type="ECO:0000313" key="11">
    <source>
        <dbReference type="Proteomes" id="UP000326396"/>
    </source>
</evidence>
<dbReference type="GO" id="GO:0003676">
    <property type="term" value="F:nucleic acid binding"/>
    <property type="evidence" value="ECO:0007669"/>
    <property type="project" value="InterPro"/>
</dbReference>
<feature type="short sequence motif" description="GXGXXG" evidence="6">
    <location>
        <begin position="596"/>
        <end position="601"/>
    </location>
</feature>
<dbReference type="GO" id="GO:0047372">
    <property type="term" value="F:monoacylglycerol lipase activity"/>
    <property type="evidence" value="ECO:0007669"/>
    <property type="project" value="TreeGrafter"/>
</dbReference>
<dbReference type="Gene3D" id="3.40.1090.10">
    <property type="entry name" value="Cytosolic phospholipase A2 catalytic domain"/>
    <property type="match status" value="1"/>
</dbReference>
<feature type="domain" description="Integrase catalytic" evidence="8">
    <location>
        <begin position="144"/>
        <end position="304"/>
    </location>
</feature>
<dbReference type="PROSITE" id="PS51635">
    <property type="entry name" value="PNPLA"/>
    <property type="match status" value="1"/>
</dbReference>
<keyword evidence="4 6" id="KW-0442">Lipid degradation</keyword>
<dbReference type="Proteomes" id="UP000326396">
    <property type="component" value="Linkage Group LG19"/>
</dbReference>
<comment type="caution">
    <text evidence="10">The sequence shown here is derived from an EMBL/GenBank/DDBJ whole genome shotgun (WGS) entry which is preliminary data.</text>
</comment>
<dbReference type="InterPro" id="IPR016035">
    <property type="entry name" value="Acyl_Trfase/lysoPLipase"/>
</dbReference>
<reference evidence="10 11" key="1">
    <citation type="submission" date="2019-05" db="EMBL/GenBank/DDBJ databases">
        <title>Mikania micrantha, genome provides insights into the molecular mechanism of rapid growth.</title>
        <authorList>
            <person name="Liu B."/>
        </authorList>
    </citation>
    <scope>NUCLEOTIDE SEQUENCE [LARGE SCALE GENOMIC DNA]</scope>
    <source>
        <strain evidence="10">NLD-2019</strain>
        <tissue evidence="10">Leaf</tissue>
    </source>
</reference>
<dbReference type="GO" id="GO:0016042">
    <property type="term" value="P:lipid catabolic process"/>
    <property type="evidence" value="ECO:0007669"/>
    <property type="project" value="UniProtKB-UniRule"/>
</dbReference>
<dbReference type="InterPro" id="IPR056924">
    <property type="entry name" value="SH3_Tf2-1"/>
</dbReference>
<dbReference type="Pfam" id="PF01734">
    <property type="entry name" value="Patatin"/>
    <property type="match status" value="1"/>
</dbReference>
<dbReference type="Gene3D" id="1.10.340.70">
    <property type="match status" value="1"/>
</dbReference>
<feature type="active site" description="Proton acceptor" evidence="6">
    <location>
        <position position="780"/>
    </location>
</feature>
<organism evidence="10 11">
    <name type="scientific">Mikania micrantha</name>
    <name type="common">bitter vine</name>
    <dbReference type="NCBI Taxonomy" id="192012"/>
    <lineage>
        <taxon>Eukaryota</taxon>
        <taxon>Viridiplantae</taxon>
        <taxon>Streptophyta</taxon>
        <taxon>Embryophyta</taxon>
        <taxon>Tracheophyta</taxon>
        <taxon>Spermatophyta</taxon>
        <taxon>Magnoliopsida</taxon>
        <taxon>eudicotyledons</taxon>
        <taxon>Gunneridae</taxon>
        <taxon>Pentapetalae</taxon>
        <taxon>asterids</taxon>
        <taxon>campanulids</taxon>
        <taxon>Asterales</taxon>
        <taxon>Asteraceae</taxon>
        <taxon>Asteroideae</taxon>
        <taxon>Heliantheae alliance</taxon>
        <taxon>Eupatorieae</taxon>
        <taxon>Mikania</taxon>
    </lineage>
</organism>
<evidence type="ECO:0000256" key="6">
    <source>
        <dbReference type="PROSITE-ProRule" id="PRU01161"/>
    </source>
</evidence>
<feature type="domain" description="PNPLA" evidence="9">
    <location>
        <begin position="592"/>
        <end position="793"/>
    </location>
</feature>
<dbReference type="InterPro" id="IPR041588">
    <property type="entry name" value="Integrase_H2C2"/>
</dbReference>